<evidence type="ECO:0000256" key="1">
    <source>
        <dbReference type="SAM" id="MobiDB-lite"/>
    </source>
</evidence>
<organism evidence="2 3">
    <name type="scientific">Striga asiatica</name>
    <name type="common">Asiatic witchweed</name>
    <name type="synonym">Buchnera asiatica</name>
    <dbReference type="NCBI Taxonomy" id="4170"/>
    <lineage>
        <taxon>Eukaryota</taxon>
        <taxon>Viridiplantae</taxon>
        <taxon>Streptophyta</taxon>
        <taxon>Embryophyta</taxon>
        <taxon>Tracheophyta</taxon>
        <taxon>Spermatophyta</taxon>
        <taxon>Magnoliopsida</taxon>
        <taxon>eudicotyledons</taxon>
        <taxon>Gunneridae</taxon>
        <taxon>Pentapetalae</taxon>
        <taxon>asterids</taxon>
        <taxon>lamiids</taxon>
        <taxon>Lamiales</taxon>
        <taxon>Orobanchaceae</taxon>
        <taxon>Buchnereae</taxon>
        <taxon>Striga</taxon>
    </lineage>
</organism>
<dbReference type="GO" id="GO:0003746">
    <property type="term" value="F:translation elongation factor activity"/>
    <property type="evidence" value="ECO:0007669"/>
    <property type="project" value="UniProtKB-KW"/>
</dbReference>
<keyword evidence="3" id="KW-1185">Reference proteome</keyword>
<sequence>MDNTPQGGGVALSSNSRGKGNEGRIANERRKEYLFLFEFPGYSEDVEATKLMDEHVSTEYKVPRLVEDEFKDVPESRISKESPTAGTDASKVNEENGIGTNSSLLAAGKLDLWSQIGWLGELARKEPDPSGAPGIDVELMINGRVNTEVPIGESSSHQCLRGKVKSISGHPRKDQKLPTKISMTELSLGRLVSLPFGYLLLDFMIRVNPSIEVLGLSRPIFSCPKVIPYSWNAKLARVVKGEKRTRYTKLYVYPAALDGALYLFLPSSNNRERKTLGTLLFEHCQSLLAPEPILIHALPSRRCYRIEEKSAPVTKHSSPSLRLRRRKTPDYERRDSIYLQPPASPRRRPRD</sequence>
<feature type="region of interest" description="Disordered" evidence="1">
    <location>
        <begin position="1"/>
        <end position="25"/>
    </location>
</feature>
<name>A0A5A7QCB3_STRAF</name>
<reference evidence="3" key="1">
    <citation type="journal article" date="2019" name="Curr. Biol.">
        <title>Genome Sequence of Striga asiatica Provides Insight into the Evolution of Plant Parasitism.</title>
        <authorList>
            <person name="Yoshida S."/>
            <person name="Kim S."/>
            <person name="Wafula E.K."/>
            <person name="Tanskanen J."/>
            <person name="Kim Y.M."/>
            <person name="Honaas L."/>
            <person name="Yang Z."/>
            <person name="Spallek T."/>
            <person name="Conn C.E."/>
            <person name="Ichihashi Y."/>
            <person name="Cheong K."/>
            <person name="Cui S."/>
            <person name="Der J.P."/>
            <person name="Gundlach H."/>
            <person name="Jiao Y."/>
            <person name="Hori C."/>
            <person name="Ishida J.K."/>
            <person name="Kasahara H."/>
            <person name="Kiba T."/>
            <person name="Kim M.S."/>
            <person name="Koo N."/>
            <person name="Laohavisit A."/>
            <person name="Lee Y.H."/>
            <person name="Lumba S."/>
            <person name="McCourt P."/>
            <person name="Mortimer J.C."/>
            <person name="Mutuku J.M."/>
            <person name="Nomura T."/>
            <person name="Sasaki-Sekimoto Y."/>
            <person name="Seto Y."/>
            <person name="Wang Y."/>
            <person name="Wakatake T."/>
            <person name="Sakakibara H."/>
            <person name="Demura T."/>
            <person name="Yamaguchi S."/>
            <person name="Yoneyama K."/>
            <person name="Manabe R.I."/>
            <person name="Nelson D.C."/>
            <person name="Schulman A.H."/>
            <person name="Timko M.P."/>
            <person name="dePamphilis C.W."/>
            <person name="Choi D."/>
            <person name="Shirasu K."/>
        </authorList>
    </citation>
    <scope>NUCLEOTIDE SEQUENCE [LARGE SCALE GENOMIC DNA]</scope>
    <source>
        <strain evidence="3">cv. UVA1</strain>
    </source>
</reference>
<dbReference type="AlphaFoldDB" id="A0A5A7QCB3"/>
<accession>A0A5A7QCB3</accession>
<keyword evidence="2" id="KW-0648">Protein biosynthesis</keyword>
<feature type="region of interest" description="Disordered" evidence="1">
    <location>
        <begin position="74"/>
        <end position="95"/>
    </location>
</feature>
<dbReference type="Proteomes" id="UP000325081">
    <property type="component" value="Unassembled WGS sequence"/>
</dbReference>
<evidence type="ECO:0000313" key="3">
    <source>
        <dbReference type="Proteomes" id="UP000325081"/>
    </source>
</evidence>
<protein>
    <submittedName>
        <fullName evidence="2">Transcription elongation factor GreA</fullName>
    </submittedName>
</protein>
<keyword evidence="2" id="KW-0251">Elongation factor</keyword>
<feature type="compositionally biased region" description="Gly residues" evidence="1">
    <location>
        <begin position="1"/>
        <end position="10"/>
    </location>
</feature>
<evidence type="ECO:0000313" key="2">
    <source>
        <dbReference type="EMBL" id="GER42913.1"/>
    </source>
</evidence>
<proteinExistence type="predicted"/>
<comment type="caution">
    <text evidence="2">The sequence shown here is derived from an EMBL/GenBank/DDBJ whole genome shotgun (WGS) entry which is preliminary data.</text>
</comment>
<dbReference type="EMBL" id="BKCP01006504">
    <property type="protein sequence ID" value="GER42913.1"/>
    <property type="molecule type" value="Genomic_DNA"/>
</dbReference>
<feature type="region of interest" description="Disordered" evidence="1">
    <location>
        <begin position="312"/>
        <end position="351"/>
    </location>
</feature>
<gene>
    <name evidence="2" type="ORF">STAS_19742</name>
</gene>